<protein>
    <recommendedName>
        <fullName evidence="2">RING-type domain-containing protein</fullName>
    </recommendedName>
</protein>
<dbReference type="InterPro" id="IPR013083">
    <property type="entry name" value="Znf_RING/FYVE/PHD"/>
</dbReference>
<keyword evidence="1" id="KW-0863">Zinc-finger</keyword>
<accession>A0A328D271</accession>
<comment type="caution">
    <text evidence="3">The sequence shown here is derived from an EMBL/GenBank/DDBJ whole genome shotgun (WGS) entry which is preliminary data.</text>
</comment>
<dbReference type="SUPFAM" id="SSF57850">
    <property type="entry name" value="RING/U-box"/>
    <property type="match status" value="1"/>
</dbReference>
<evidence type="ECO:0000313" key="4">
    <source>
        <dbReference type="Proteomes" id="UP000249390"/>
    </source>
</evidence>
<dbReference type="PANTHER" id="PTHR46629">
    <property type="entry name" value="OS01G0917900 PROTEIN"/>
    <property type="match status" value="1"/>
</dbReference>
<evidence type="ECO:0000313" key="3">
    <source>
        <dbReference type="EMBL" id="RAL39514.1"/>
    </source>
</evidence>
<gene>
    <name evidence="3" type="ORF">DM860_003047</name>
</gene>
<feature type="domain" description="RING-type" evidence="2">
    <location>
        <begin position="140"/>
        <end position="178"/>
    </location>
</feature>
<dbReference type="CDD" id="cd16449">
    <property type="entry name" value="RING-HC"/>
    <property type="match status" value="1"/>
</dbReference>
<evidence type="ECO:0000256" key="1">
    <source>
        <dbReference type="PROSITE-ProRule" id="PRU00175"/>
    </source>
</evidence>
<dbReference type="Gene3D" id="3.30.40.10">
    <property type="entry name" value="Zinc/RING finger domain, C3HC4 (zinc finger)"/>
    <property type="match status" value="1"/>
</dbReference>
<proteinExistence type="predicted"/>
<dbReference type="Proteomes" id="UP000249390">
    <property type="component" value="Unassembled WGS sequence"/>
</dbReference>
<dbReference type="GO" id="GO:0008270">
    <property type="term" value="F:zinc ion binding"/>
    <property type="evidence" value="ECO:0007669"/>
    <property type="project" value="UniProtKB-KW"/>
</dbReference>
<keyword evidence="4" id="KW-1185">Reference proteome</keyword>
<dbReference type="SMART" id="SM00184">
    <property type="entry name" value="RING"/>
    <property type="match status" value="1"/>
</dbReference>
<sequence length="188" mass="19671">MAELIFCFGLQGIGRRVEMDAGDQLASRRRKGVVERWLGMRGISCCGASWGFLPATAAAVTDDDGVGENGPAPSCAAETPAGSGMNLAAALEAERHYMAVRDGGRIAPARISLMRLLEETAEGGDGVEMQSGGGGDAAACCVCMGRRKGAAFIPCGHTFCRVCSAELRLSRGSCPLCNRSILDILHIY</sequence>
<dbReference type="PROSITE" id="PS50089">
    <property type="entry name" value="ZF_RING_2"/>
    <property type="match status" value="1"/>
</dbReference>
<keyword evidence="1" id="KW-0479">Metal-binding</keyword>
<evidence type="ECO:0000259" key="2">
    <source>
        <dbReference type="PROSITE" id="PS50089"/>
    </source>
</evidence>
<dbReference type="AlphaFoldDB" id="A0A328D271"/>
<dbReference type="InterPro" id="IPR001841">
    <property type="entry name" value="Znf_RING"/>
</dbReference>
<dbReference type="EMBL" id="NQVE01000200">
    <property type="protein sequence ID" value="RAL39514.1"/>
    <property type="molecule type" value="Genomic_DNA"/>
</dbReference>
<reference evidence="3 4" key="1">
    <citation type="submission" date="2018-06" db="EMBL/GenBank/DDBJ databases">
        <title>The Genome of Cuscuta australis (Dodder) Provides Insight into the Evolution of Plant Parasitism.</title>
        <authorList>
            <person name="Liu H."/>
        </authorList>
    </citation>
    <scope>NUCLEOTIDE SEQUENCE [LARGE SCALE GENOMIC DNA]</scope>
    <source>
        <strain evidence="4">cv. Yunnan</strain>
        <tissue evidence="3">Vines</tissue>
    </source>
</reference>
<dbReference type="Pfam" id="PF13920">
    <property type="entry name" value="zf-C3HC4_3"/>
    <property type="match status" value="1"/>
</dbReference>
<keyword evidence="1" id="KW-0862">Zinc</keyword>
<name>A0A328D271_9ASTE</name>
<organism evidence="3 4">
    <name type="scientific">Cuscuta australis</name>
    <dbReference type="NCBI Taxonomy" id="267555"/>
    <lineage>
        <taxon>Eukaryota</taxon>
        <taxon>Viridiplantae</taxon>
        <taxon>Streptophyta</taxon>
        <taxon>Embryophyta</taxon>
        <taxon>Tracheophyta</taxon>
        <taxon>Spermatophyta</taxon>
        <taxon>Magnoliopsida</taxon>
        <taxon>eudicotyledons</taxon>
        <taxon>Gunneridae</taxon>
        <taxon>Pentapetalae</taxon>
        <taxon>asterids</taxon>
        <taxon>lamiids</taxon>
        <taxon>Solanales</taxon>
        <taxon>Convolvulaceae</taxon>
        <taxon>Cuscuteae</taxon>
        <taxon>Cuscuta</taxon>
        <taxon>Cuscuta subgen. Grammica</taxon>
        <taxon>Cuscuta sect. Cleistogrammica</taxon>
    </lineage>
</organism>